<feature type="region of interest" description="Disordered" evidence="1">
    <location>
        <begin position="1931"/>
        <end position="1956"/>
    </location>
</feature>
<feature type="compositionally biased region" description="Basic and acidic residues" evidence="1">
    <location>
        <begin position="2126"/>
        <end position="2137"/>
    </location>
</feature>
<feature type="region of interest" description="Disordered" evidence="1">
    <location>
        <begin position="1383"/>
        <end position="1436"/>
    </location>
</feature>
<proteinExistence type="predicted"/>
<protein>
    <submittedName>
        <fullName evidence="2">Uncharacterized protein</fullName>
    </submittedName>
</protein>
<feature type="region of interest" description="Disordered" evidence="1">
    <location>
        <begin position="2112"/>
        <end position="2137"/>
    </location>
</feature>
<feature type="region of interest" description="Disordered" evidence="1">
    <location>
        <begin position="355"/>
        <end position="507"/>
    </location>
</feature>
<feature type="compositionally biased region" description="Polar residues" evidence="1">
    <location>
        <begin position="2112"/>
        <end position="2125"/>
    </location>
</feature>
<comment type="caution">
    <text evidence="2">The sequence shown here is derived from an EMBL/GenBank/DDBJ whole genome shotgun (WGS) entry which is preliminary data.</text>
</comment>
<dbReference type="VEuPathDB" id="FungiDB:AeMF1_000459"/>
<dbReference type="InterPro" id="IPR011989">
    <property type="entry name" value="ARM-like"/>
</dbReference>
<dbReference type="Gene3D" id="1.25.10.10">
    <property type="entry name" value="Leucine-rich Repeat Variant"/>
    <property type="match status" value="1"/>
</dbReference>
<name>A0A6G0WN91_9STRA</name>
<gene>
    <name evidence="2" type="ORF">Ae201684_013381</name>
</gene>
<reference evidence="2 3" key="1">
    <citation type="submission" date="2019-07" db="EMBL/GenBank/DDBJ databases">
        <title>Genomics analysis of Aphanomyces spp. identifies a new class of oomycete effector associated with host adaptation.</title>
        <authorList>
            <person name="Gaulin E."/>
        </authorList>
    </citation>
    <scope>NUCLEOTIDE SEQUENCE [LARGE SCALE GENOMIC DNA]</scope>
    <source>
        <strain evidence="2 3">ATCC 201684</strain>
    </source>
</reference>
<feature type="region of interest" description="Disordered" evidence="1">
    <location>
        <begin position="290"/>
        <end position="322"/>
    </location>
</feature>
<dbReference type="InterPro" id="IPR016024">
    <property type="entry name" value="ARM-type_fold"/>
</dbReference>
<organism evidence="2 3">
    <name type="scientific">Aphanomyces euteiches</name>
    <dbReference type="NCBI Taxonomy" id="100861"/>
    <lineage>
        <taxon>Eukaryota</taxon>
        <taxon>Sar</taxon>
        <taxon>Stramenopiles</taxon>
        <taxon>Oomycota</taxon>
        <taxon>Saprolegniomycetes</taxon>
        <taxon>Saprolegniales</taxon>
        <taxon>Verrucalvaceae</taxon>
        <taxon>Aphanomyces</taxon>
    </lineage>
</organism>
<feature type="compositionally biased region" description="Basic residues" evidence="1">
    <location>
        <begin position="294"/>
        <end position="305"/>
    </location>
</feature>
<feature type="region of interest" description="Disordered" evidence="1">
    <location>
        <begin position="2271"/>
        <end position="2293"/>
    </location>
</feature>
<feature type="compositionally biased region" description="Polar residues" evidence="1">
    <location>
        <begin position="1931"/>
        <end position="1940"/>
    </location>
</feature>
<accession>A0A6G0WN91</accession>
<sequence length="2388" mass="260664">MDQVDTIQLDVVGILNALVAGDDLSGLFAKNAFSALLKHLRSREGAVLLHRHCGELTIVGVLRRLANVAVVQSYGFVLVRKLCCVCMESNRILVDHGALELISEALRRFPNDTILQASACGALLPFVKYVASSSIDAVLSLGVLPLLVRLFLFQSEQHPRQIVIYAAMGTLHPLAKHELRVVLVEMCDHRGQVVIDRVLAATALASDNEWRFVEVVVGMLKASLKAEDDRKFCCALCTLLLCFMAIDRTVTRVVEEIRAIQTVSHAMVKYANDAGIVKYSSTVCQQLAKSSKPSPKKLSKTRKLSSPKSPKTRPPDGVVYDVQLPTVSTPTKDAQSAASLARTYGIKENKLLSAYGFAKPTEPREPKQSLRPRPSDPTLPSLGQNAQSKSEASPPSRQPMAPVSPPNRAPSKTMQPSPPKPTMARAMDASPRAKKGGSHVVRAATVSPRSQQINVDGDFHADAKAPSGKAHEAKRPKRHSTGASPKKQTPRTPPRPDEKAHSRREMPVVEACKPMESNDSEHKDAPILKATNSSGKLSRLTFHSPGIATECPPDAEESTQLCVQSSRMAGQLVRGWIYETVEDMAFASSRHGGSRGHDVAQEVPPTSEEVLVELKKESPGALAFALTDVPSSATIPMPVDASLALNLCDDDARQGSELIASAALDSTSRPQDESIVENAASCQEASSVNLPDVEWTALDLLAPPSRQSRILDDRDAGERPNDAGIALERKETCPVVTVDALPSYTCDDFEENDETPRQRQVEHALDNADVVVDVAVSLLAASAVQSWIFETIFELSHRPKTTTAEIQAEAASLDLPLDVEFNEPTALSDGADAAIYTLIDREDDALDAHVAKSLLAGQLVQCWIYEAFENVVESTTSEEARPTIGATIATILSEVVISFDAQALELEPWEGQDGLSCEVQDSAHCVASSLLAYQLVQAWIYETIDKLATLPVASTVELPLDGDFNRPSHLSSKAVNEQEEHTEMILSVEAALLASQLVRCWMYKAVDRVVQFSRQSHEHENAIPNQSKVSNEALKDHAGFNPPLGQSGLLVADDEDEDATDNASSVERAQFAHLLVQTWLYETLDKIVLETNQPLKQRSPPSVCDSVAPTDEPSLLSSQTTTVFASELSPSWKDSSNAVELSDDNELAIVAGMFASTLVRAWCYEAMVEIAFQPTRRQTTPEEVVDEAVYDDDFDEPSEDEQTNVNAIEDVDSIALALFAKNVVQAWIYDTLERIAVEASDAVECSFEPVPEPIHMEYHENEDLTMNAAEQTESAASGTVDDDLVCVQTALVAVQLVQSWLYGAMDRIAVEFTASKLQCHRLEDESPLDSQCAAQDVPALENGTDGNDGLDCVSIEASLLAKHFVLACMSEALHKVSKAFAQSQSDKDPQVSSPAALPTPDDDTNVEVKVLSTPPHDDVEGCAASPTRAATSDDTSEEVNVQAAFMARQLSQGWIYDSMERVVSTLLPKSEASLLSSSSALSTALVDGSDTTQQDVNVSSATMARRLSQGWIYSSMDRILSDFAEDDNVLTALVASTAIDGKLQEKDDSMILFNAQELEPSLSVHQSLLARQLVQSWLYGSMAWIVDSIEEPSSPTKAQSPSTSALQIQTSSHAVDSRIRRLAAEISDACIVEGFLHASQAILNSHSTLFIDDGVLQPCDSSASLEPSSSSASILFFDDGKLLAGKPSEGFLQHGRDPDELVAIAFMAGQFVRSVIYSTVEEIAYHKSPTRHETPCPQFENLPMELPNESSLTSTRSQAPLSVSLAMLAGQLVQCWIFHALVQVLPTESQTVHEHDEEEMQQQVPVDIPEELRDSVEEQNAQELRDNEIEISFMAGQLVRLWLYETMQTVVEFSTRPHEHDAGIQSEAQSLSLQASMETKNTVDPSQTCHCELQEEEDHDTSSILLANLLVRAWVYEAMANVVDIHVAGNTSGTKSQNETPCVEVAPPQQGTTSQDEHVPVADEFDDCVALQVGLLANLLVRAWTSEVLENYQCQADRACDPVESSTPQSMDAPTGNPQAWENDLLEVHVALTSNLLVKGWLSQAMLNVVDKHFQNKDVVDTTSPQMLATSTTKLAQVMTESQLAGANNIHIEESTMKGDDQCTPRLRVSTVEMSEQTANPAESLSDSRLEDTRRETSSRECEMLEVHVALMSNLFVRGWLSQAMLNAVDKTFSNKDVDDAVTTQIILSPQIPSNSLLAVAVEESTRTLDDQHTRQLESSALNPSETDNAMLQVHVALLSNLFVRGWLSQALLNVSNKSFSNNVAMVSSRPSTTEAATNSPQSNVSTVDQSTRIEQSPREIREFNGDTQDVSQQPLRRRDSVDREWIRHYVNYSIDKAVVQIHGSGQSTRQDDVSIVDLAVFARQLSLSCIFEALVNVAKMEDRIDHD</sequence>
<keyword evidence="3" id="KW-1185">Reference proteome</keyword>
<evidence type="ECO:0000313" key="2">
    <source>
        <dbReference type="EMBL" id="KAF0728809.1"/>
    </source>
</evidence>
<dbReference type="Proteomes" id="UP000481153">
    <property type="component" value="Unassembled WGS sequence"/>
</dbReference>
<dbReference type="EMBL" id="VJMJ01000172">
    <property type="protein sequence ID" value="KAF0728809.1"/>
    <property type="molecule type" value="Genomic_DNA"/>
</dbReference>
<evidence type="ECO:0000256" key="1">
    <source>
        <dbReference type="SAM" id="MobiDB-lite"/>
    </source>
</evidence>
<feature type="compositionally biased region" description="Basic and acidic residues" evidence="1">
    <location>
        <begin position="494"/>
        <end position="507"/>
    </location>
</feature>
<feature type="compositionally biased region" description="Basic and acidic residues" evidence="1">
    <location>
        <begin position="457"/>
        <end position="473"/>
    </location>
</feature>
<dbReference type="SUPFAM" id="SSF48371">
    <property type="entry name" value="ARM repeat"/>
    <property type="match status" value="1"/>
</dbReference>
<evidence type="ECO:0000313" key="3">
    <source>
        <dbReference type="Proteomes" id="UP000481153"/>
    </source>
</evidence>
<feature type="compositionally biased region" description="Polar residues" evidence="1">
    <location>
        <begin position="381"/>
        <end position="395"/>
    </location>
</feature>